<evidence type="ECO:0000313" key="3">
    <source>
        <dbReference type="Proteomes" id="UP000664795"/>
    </source>
</evidence>
<feature type="transmembrane region" description="Helical" evidence="1">
    <location>
        <begin position="78"/>
        <end position="101"/>
    </location>
</feature>
<feature type="transmembrane region" description="Helical" evidence="1">
    <location>
        <begin position="157"/>
        <end position="181"/>
    </location>
</feature>
<keyword evidence="1" id="KW-0812">Transmembrane</keyword>
<proteinExistence type="predicted"/>
<dbReference type="EMBL" id="JAFMYU010000021">
    <property type="protein sequence ID" value="MBO0933681.1"/>
    <property type="molecule type" value="Genomic_DNA"/>
</dbReference>
<gene>
    <name evidence="2" type="ORF">J2I48_21920</name>
</gene>
<dbReference type="AlphaFoldDB" id="A0A939GBL3"/>
<keyword evidence="3" id="KW-1185">Reference proteome</keyword>
<feature type="transmembrane region" description="Helical" evidence="1">
    <location>
        <begin position="122"/>
        <end position="145"/>
    </location>
</feature>
<evidence type="ECO:0000256" key="1">
    <source>
        <dbReference type="SAM" id="Phobius"/>
    </source>
</evidence>
<reference evidence="2 3" key="1">
    <citation type="submission" date="2021-03" db="EMBL/GenBank/DDBJ databases">
        <title>Fibrella sp. HMF5036 genome sequencing and assembly.</title>
        <authorList>
            <person name="Kang H."/>
            <person name="Kim H."/>
            <person name="Bae S."/>
            <person name="Joh K."/>
        </authorList>
    </citation>
    <scope>NUCLEOTIDE SEQUENCE [LARGE SCALE GENOMIC DNA]</scope>
    <source>
        <strain evidence="2 3">HMF5036</strain>
    </source>
</reference>
<comment type="caution">
    <text evidence="2">The sequence shown here is derived from an EMBL/GenBank/DDBJ whole genome shotgun (WGS) entry which is preliminary data.</text>
</comment>
<sequence length="276" mass="30400">MLAALTQTLRQPRLLLLLYGLTLLLALPPTLGLFGAINTEFDRSLAPLTLLDGFDYTVFSDFINHHSGAIWPLLRTGWYVALVYLLTTIWTTGGVLSSFMTDYRAASFWQSATYYFGRNARLFGVTLLFALPLLVGSLLVGSLLVIATEDTLTERGIAFICLGVLVIFLLLLALLFCVANYAKVILFRTDDAVAFRAFGVAGRFVLANLLATFGPYLLILAVGGALLALYFLIEAALPTRNWLMIGLLTLVQQAVVLGRITLKIWALRVAFDQVKR</sequence>
<feature type="transmembrane region" description="Helical" evidence="1">
    <location>
        <begin position="245"/>
        <end position="266"/>
    </location>
</feature>
<keyword evidence="1" id="KW-1133">Transmembrane helix</keyword>
<name>A0A939GBL3_9BACT</name>
<organism evidence="2 3">
    <name type="scientific">Fibrella aquatilis</name>
    <dbReference type="NCBI Taxonomy" id="2817059"/>
    <lineage>
        <taxon>Bacteria</taxon>
        <taxon>Pseudomonadati</taxon>
        <taxon>Bacteroidota</taxon>
        <taxon>Cytophagia</taxon>
        <taxon>Cytophagales</taxon>
        <taxon>Spirosomataceae</taxon>
        <taxon>Fibrella</taxon>
    </lineage>
</organism>
<protein>
    <submittedName>
        <fullName evidence="2">Uncharacterized protein</fullName>
    </submittedName>
</protein>
<keyword evidence="1" id="KW-0472">Membrane</keyword>
<accession>A0A939GBL3</accession>
<feature type="transmembrane region" description="Helical" evidence="1">
    <location>
        <begin position="216"/>
        <end position="233"/>
    </location>
</feature>
<dbReference type="Proteomes" id="UP000664795">
    <property type="component" value="Unassembled WGS sequence"/>
</dbReference>
<dbReference type="RefSeq" id="WP_207337639.1">
    <property type="nucleotide sequence ID" value="NZ_JAFMYU010000021.1"/>
</dbReference>
<evidence type="ECO:0000313" key="2">
    <source>
        <dbReference type="EMBL" id="MBO0933681.1"/>
    </source>
</evidence>